<dbReference type="HOGENOM" id="CLU_2777552_0_0_1"/>
<dbReference type="AlphaFoldDB" id="A0A0C9UQC9"/>
<name>A0A0C9UQC9_SPHS4</name>
<reference evidence="1 2" key="1">
    <citation type="submission" date="2014-06" db="EMBL/GenBank/DDBJ databases">
        <title>Evolutionary Origins and Diversification of the Mycorrhizal Mutualists.</title>
        <authorList>
            <consortium name="DOE Joint Genome Institute"/>
            <consortium name="Mycorrhizal Genomics Consortium"/>
            <person name="Kohler A."/>
            <person name="Kuo A."/>
            <person name="Nagy L.G."/>
            <person name="Floudas D."/>
            <person name="Copeland A."/>
            <person name="Barry K.W."/>
            <person name="Cichocki N."/>
            <person name="Veneault-Fourrey C."/>
            <person name="LaButti K."/>
            <person name="Lindquist E.A."/>
            <person name="Lipzen A."/>
            <person name="Lundell T."/>
            <person name="Morin E."/>
            <person name="Murat C."/>
            <person name="Riley R."/>
            <person name="Ohm R."/>
            <person name="Sun H."/>
            <person name="Tunlid A."/>
            <person name="Henrissat B."/>
            <person name="Grigoriev I.V."/>
            <person name="Hibbett D.S."/>
            <person name="Martin F."/>
        </authorList>
    </citation>
    <scope>NUCLEOTIDE SEQUENCE [LARGE SCALE GENOMIC DNA]</scope>
    <source>
        <strain evidence="1 2">SS14</strain>
    </source>
</reference>
<evidence type="ECO:0000313" key="1">
    <source>
        <dbReference type="EMBL" id="KIJ31277.1"/>
    </source>
</evidence>
<organism evidence="1 2">
    <name type="scientific">Sphaerobolus stellatus (strain SS14)</name>
    <dbReference type="NCBI Taxonomy" id="990650"/>
    <lineage>
        <taxon>Eukaryota</taxon>
        <taxon>Fungi</taxon>
        <taxon>Dikarya</taxon>
        <taxon>Basidiomycota</taxon>
        <taxon>Agaricomycotina</taxon>
        <taxon>Agaricomycetes</taxon>
        <taxon>Phallomycetidae</taxon>
        <taxon>Geastrales</taxon>
        <taxon>Sphaerobolaceae</taxon>
        <taxon>Sphaerobolus</taxon>
    </lineage>
</organism>
<protein>
    <submittedName>
        <fullName evidence="1">Uncharacterized protein</fullName>
    </submittedName>
</protein>
<dbReference type="EMBL" id="KN837245">
    <property type="protein sequence ID" value="KIJ31277.1"/>
    <property type="molecule type" value="Genomic_DNA"/>
</dbReference>
<evidence type="ECO:0000313" key="2">
    <source>
        <dbReference type="Proteomes" id="UP000054279"/>
    </source>
</evidence>
<proteinExistence type="predicted"/>
<accession>A0A0C9UQC9</accession>
<keyword evidence="2" id="KW-1185">Reference proteome</keyword>
<dbReference type="Proteomes" id="UP000054279">
    <property type="component" value="Unassembled WGS sequence"/>
</dbReference>
<gene>
    <name evidence="1" type="ORF">M422DRAFT_267082</name>
</gene>
<sequence>MISMDFKDLELKHGEEFGLERKGYSRNVVYTYCEPDVKLPEFSMKRRDTIVQKSSPVSTNGELLNRICI</sequence>